<dbReference type="PROSITE" id="PS50850">
    <property type="entry name" value="MFS"/>
    <property type="match status" value="1"/>
</dbReference>
<feature type="transmembrane region" description="Helical" evidence="6">
    <location>
        <begin position="305"/>
        <end position="327"/>
    </location>
</feature>
<evidence type="ECO:0000256" key="5">
    <source>
        <dbReference type="ARBA" id="ARBA00023136"/>
    </source>
</evidence>
<keyword evidence="2" id="KW-0813">Transport</keyword>
<feature type="transmembrane region" description="Helical" evidence="6">
    <location>
        <begin position="85"/>
        <end position="104"/>
    </location>
</feature>
<dbReference type="InterPro" id="IPR001958">
    <property type="entry name" value="Tet-R_TetA/multi-R_MdtG-like"/>
</dbReference>
<feature type="transmembrane region" description="Helical" evidence="6">
    <location>
        <begin position="367"/>
        <end position="392"/>
    </location>
</feature>
<feature type="transmembrane region" description="Helical" evidence="6">
    <location>
        <begin position="438"/>
        <end position="461"/>
    </location>
</feature>
<feature type="transmembrane region" description="Helical" evidence="6">
    <location>
        <begin position="339"/>
        <end position="361"/>
    </location>
</feature>
<name>A0ABQ6HXN8_9MICO</name>
<protein>
    <submittedName>
        <fullName evidence="8">MFS transporter</fullName>
    </submittedName>
</protein>
<feature type="transmembrane region" description="Helical" evidence="6">
    <location>
        <begin position="229"/>
        <end position="252"/>
    </location>
</feature>
<feature type="transmembrane region" description="Helical" evidence="6">
    <location>
        <begin position="272"/>
        <end position="293"/>
    </location>
</feature>
<dbReference type="InterPro" id="IPR036259">
    <property type="entry name" value="MFS_trans_sf"/>
</dbReference>
<dbReference type="PRINTS" id="PR01035">
    <property type="entry name" value="TCRTETA"/>
</dbReference>
<evidence type="ECO:0000256" key="3">
    <source>
        <dbReference type="ARBA" id="ARBA00022692"/>
    </source>
</evidence>
<proteinExistence type="predicted"/>
<evidence type="ECO:0000256" key="1">
    <source>
        <dbReference type="ARBA" id="ARBA00004651"/>
    </source>
</evidence>
<evidence type="ECO:0000256" key="2">
    <source>
        <dbReference type="ARBA" id="ARBA00022448"/>
    </source>
</evidence>
<evidence type="ECO:0000256" key="4">
    <source>
        <dbReference type="ARBA" id="ARBA00022989"/>
    </source>
</evidence>
<keyword evidence="4 6" id="KW-1133">Transmembrane helix</keyword>
<organism evidence="8 9">
    <name type="scientific">Luteimicrobium album</name>
    <dbReference type="NCBI Taxonomy" id="1054550"/>
    <lineage>
        <taxon>Bacteria</taxon>
        <taxon>Bacillati</taxon>
        <taxon>Actinomycetota</taxon>
        <taxon>Actinomycetes</taxon>
        <taxon>Micrococcales</taxon>
        <taxon>Luteimicrobium</taxon>
    </lineage>
</organism>
<feature type="transmembrane region" description="Helical" evidence="6">
    <location>
        <begin position="204"/>
        <end position="223"/>
    </location>
</feature>
<dbReference type="Gene3D" id="1.20.1720.10">
    <property type="entry name" value="Multidrug resistance protein D"/>
    <property type="match status" value="1"/>
</dbReference>
<feature type="transmembrane region" description="Helical" evidence="6">
    <location>
        <begin position="110"/>
        <end position="130"/>
    </location>
</feature>
<dbReference type="Proteomes" id="UP001157091">
    <property type="component" value="Unassembled WGS sequence"/>
</dbReference>
<comment type="caution">
    <text evidence="8">The sequence shown here is derived from an EMBL/GenBank/DDBJ whole genome shotgun (WGS) entry which is preliminary data.</text>
</comment>
<feature type="transmembrane region" description="Helical" evidence="6">
    <location>
        <begin position="142"/>
        <end position="164"/>
    </location>
</feature>
<evidence type="ECO:0000256" key="6">
    <source>
        <dbReference type="SAM" id="Phobius"/>
    </source>
</evidence>
<dbReference type="InterPro" id="IPR020846">
    <property type="entry name" value="MFS_dom"/>
</dbReference>
<feature type="transmembrane region" description="Helical" evidence="6">
    <location>
        <begin position="413"/>
        <end position="432"/>
    </location>
</feature>
<dbReference type="EMBL" id="BSUK01000001">
    <property type="protein sequence ID" value="GMA22448.1"/>
    <property type="molecule type" value="Genomic_DNA"/>
</dbReference>
<evidence type="ECO:0000259" key="7">
    <source>
        <dbReference type="PROSITE" id="PS50850"/>
    </source>
</evidence>
<dbReference type="SUPFAM" id="SSF103473">
    <property type="entry name" value="MFS general substrate transporter"/>
    <property type="match status" value="1"/>
</dbReference>
<dbReference type="PANTHER" id="PTHR42718">
    <property type="entry name" value="MAJOR FACILITATOR SUPERFAMILY MULTIDRUG TRANSPORTER MFSC"/>
    <property type="match status" value="1"/>
</dbReference>
<dbReference type="Pfam" id="PF07690">
    <property type="entry name" value="MFS_1"/>
    <property type="match status" value="1"/>
</dbReference>
<evidence type="ECO:0000313" key="9">
    <source>
        <dbReference type="Proteomes" id="UP001157091"/>
    </source>
</evidence>
<dbReference type="Gene3D" id="1.20.1250.20">
    <property type="entry name" value="MFS general substrate transporter like domains"/>
    <property type="match status" value="1"/>
</dbReference>
<dbReference type="RefSeq" id="WP_284291457.1">
    <property type="nucleotide sequence ID" value="NZ_BSUK01000001.1"/>
</dbReference>
<evidence type="ECO:0000313" key="8">
    <source>
        <dbReference type="EMBL" id="GMA22448.1"/>
    </source>
</evidence>
<keyword evidence="9" id="KW-1185">Reference proteome</keyword>
<dbReference type="PANTHER" id="PTHR42718:SF9">
    <property type="entry name" value="MAJOR FACILITATOR SUPERFAMILY MULTIDRUG TRANSPORTER MFSC"/>
    <property type="match status" value="1"/>
</dbReference>
<dbReference type="InterPro" id="IPR011701">
    <property type="entry name" value="MFS"/>
</dbReference>
<feature type="transmembrane region" description="Helical" evidence="6">
    <location>
        <begin position="170"/>
        <end position="192"/>
    </location>
</feature>
<sequence length="467" mass="46729">MSSTRPLEPRSTTRRPGLVTLALSAVVLSFSLMQTLVVPALPTIGHDLGASSQGTGWILTAFLLAGAVLAPVVGNLGDRVGHRRVLLGTVIVFVAATLLAAAAPSLAVLLGARVLQSVSTATFPLALALARQMLDGRRLAAAFGWIAGMIGLGAGAALVLGGLIVEALSWRWIFVLAAVLIAVAAAMIAAWVPTDAAPAVVRRTDWPGIVLLAGGLVGVLLAVSQGGSWGWTSARTVALGLGGVLLLVALVLVELRKAAPVVDVRTFRHGPIVLVSLLTVAVGFVPYVCYVALPILTQAPESTGYGQGMSVTVSALAMLPSAVLVFLGGRFTPLVVARAGAGVAAVLAAGVMAVGSVGLALWPTSPWAIVVAFGVLGLGNGIGYAICAQLVVTLSPPEETGAATGLNSVVRTVGSAAAAPVVAALLATGTVADPAGPFTAAFWVAAAASVVGVVVAAGLVLRNRRGA</sequence>
<reference evidence="9" key="1">
    <citation type="journal article" date="2019" name="Int. J. Syst. Evol. Microbiol.">
        <title>The Global Catalogue of Microorganisms (GCM) 10K type strain sequencing project: providing services to taxonomists for standard genome sequencing and annotation.</title>
        <authorList>
            <consortium name="The Broad Institute Genomics Platform"/>
            <consortium name="The Broad Institute Genome Sequencing Center for Infectious Disease"/>
            <person name="Wu L."/>
            <person name="Ma J."/>
        </authorList>
    </citation>
    <scope>NUCLEOTIDE SEQUENCE [LARGE SCALE GENOMIC DNA]</scope>
    <source>
        <strain evidence="9">NBRC 106348</strain>
    </source>
</reference>
<feature type="transmembrane region" description="Helical" evidence="6">
    <location>
        <begin position="56"/>
        <end position="73"/>
    </location>
</feature>
<keyword evidence="5 6" id="KW-0472">Membrane</keyword>
<accession>A0ABQ6HXN8</accession>
<comment type="subcellular location">
    <subcellularLocation>
        <location evidence="1">Cell membrane</location>
        <topology evidence="1">Multi-pass membrane protein</topology>
    </subcellularLocation>
</comment>
<keyword evidence="3 6" id="KW-0812">Transmembrane</keyword>
<feature type="domain" description="Major facilitator superfamily (MFS) profile" evidence="7">
    <location>
        <begin position="17"/>
        <end position="464"/>
    </location>
</feature>
<gene>
    <name evidence="8" type="ORF">GCM10025864_02070</name>
</gene>